<organism evidence="11 12">
    <name type="scientific">Aeromonas salmonicida subsp. salmonicida 01-B526</name>
    <dbReference type="NCBI Taxonomy" id="1076135"/>
    <lineage>
        <taxon>Bacteria</taxon>
        <taxon>Pseudomonadati</taxon>
        <taxon>Pseudomonadota</taxon>
        <taxon>Gammaproteobacteria</taxon>
        <taxon>Aeromonadales</taxon>
        <taxon>Aeromonadaceae</taxon>
        <taxon>Aeromonas</taxon>
    </lineage>
</organism>
<evidence type="ECO:0000259" key="10">
    <source>
        <dbReference type="Pfam" id="PF00999"/>
    </source>
</evidence>
<dbReference type="PANTHER" id="PTHR42751">
    <property type="entry name" value="SODIUM/HYDROGEN EXCHANGER FAMILY/TRKA DOMAIN PROTEIN"/>
    <property type="match status" value="1"/>
</dbReference>
<feature type="transmembrane region" description="Helical" evidence="9">
    <location>
        <begin position="6"/>
        <end position="26"/>
    </location>
</feature>
<evidence type="ECO:0000256" key="6">
    <source>
        <dbReference type="ARBA" id="ARBA00022989"/>
    </source>
</evidence>
<evidence type="ECO:0000256" key="7">
    <source>
        <dbReference type="ARBA" id="ARBA00023065"/>
    </source>
</evidence>
<dbReference type="Pfam" id="PF00999">
    <property type="entry name" value="Na_H_Exchanger"/>
    <property type="match status" value="1"/>
</dbReference>
<evidence type="ECO:0000256" key="2">
    <source>
        <dbReference type="ARBA" id="ARBA00005551"/>
    </source>
</evidence>
<accession>A0ABN0E2C9</accession>
<keyword evidence="8 9" id="KW-0472">Membrane</keyword>
<reference evidence="11 12" key="1">
    <citation type="journal article" date="2012" name="Front. Microbiol.">
        <title>Draft Genome Sequence of the Virulent Strain 01-B526 of the Fish Pathogen Aeromonas salmonicida.</title>
        <authorList>
            <person name="Charette S.J."/>
            <person name="Brochu F."/>
            <person name="Boyle B."/>
            <person name="Filion G."/>
            <person name="Tanaka K.H."/>
            <person name="Derome N."/>
        </authorList>
    </citation>
    <scope>NUCLEOTIDE SEQUENCE [LARGE SCALE GENOMIC DNA]</scope>
    <source>
        <strain evidence="11 12">01-B526</strain>
    </source>
</reference>
<comment type="similarity">
    <text evidence="2">Belongs to the monovalent cation:proton antiporter 2 (CPA2) transporter (TC 2.A.37) family.</text>
</comment>
<dbReference type="RefSeq" id="WP_005312332.1">
    <property type="nucleotide sequence ID" value="NZ_AGVO01000019.1"/>
</dbReference>
<dbReference type="EMBL" id="AGVO01000019">
    <property type="protein sequence ID" value="EHI53314.1"/>
    <property type="molecule type" value="Genomic_DNA"/>
</dbReference>
<keyword evidence="5 9" id="KW-0812">Transmembrane</keyword>
<protein>
    <submittedName>
        <fullName evidence="11">Monovalent cation:proton antiporter family protein</fullName>
    </submittedName>
</protein>
<keyword evidence="4" id="KW-0050">Antiport</keyword>
<keyword evidence="12" id="KW-1185">Reference proteome</keyword>
<evidence type="ECO:0000256" key="3">
    <source>
        <dbReference type="ARBA" id="ARBA00022448"/>
    </source>
</evidence>
<dbReference type="Proteomes" id="UP000006428">
    <property type="component" value="Unassembled WGS sequence"/>
</dbReference>
<evidence type="ECO:0000256" key="5">
    <source>
        <dbReference type="ARBA" id="ARBA00022692"/>
    </source>
</evidence>
<dbReference type="PANTHER" id="PTHR42751:SF1">
    <property type="entry name" value="CATION_PROTON ANTIPORTER YBAL-RELATED"/>
    <property type="match status" value="1"/>
</dbReference>
<evidence type="ECO:0000313" key="12">
    <source>
        <dbReference type="Proteomes" id="UP000006428"/>
    </source>
</evidence>
<evidence type="ECO:0000256" key="4">
    <source>
        <dbReference type="ARBA" id="ARBA00022449"/>
    </source>
</evidence>
<proteinExistence type="inferred from homology"/>
<evidence type="ECO:0000313" key="11">
    <source>
        <dbReference type="EMBL" id="EHI53314.1"/>
    </source>
</evidence>
<evidence type="ECO:0000256" key="9">
    <source>
        <dbReference type="SAM" id="Phobius"/>
    </source>
</evidence>
<dbReference type="Gene3D" id="1.20.1530.20">
    <property type="match status" value="1"/>
</dbReference>
<feature type="domain" description="Cation/H+ exchanger transmembrane" evidence="10">
    <location>
        <begin position="17"/>
        <end position="90"/>
    </location>
</feature>
<keyword evidence="7" id="KW-0406">Ion transport</keyword>
<sequence>MDHSLPLITTLVGGFVLAYVLGMLAHRLKISPMVGYLAAGVISGPFTPGYVADMALVPELAELAELGVILLMFGVGLHFSFSDLMSVKKIAIPGP</sequence>
<gene>
    <name evidence="11" type="ORF">IYQ_06322</name>
</gene>
<feature type="transmembrane region" description="Helical" evidence="9">
    <location>
        <begin position="63"/>
        <end position="81"/>
    </location>
</feature>
<comment type="caution">
    <text evidence="11">The sequence shown here is derived from an EMBL/GenBank/DDBJ whole genome shotgun (WGS) entry which is preliminary data.</text>
</comment>
<dbReference type="InterPro" id="IPR006153">
    <property type="entry name" value="Cation/H_exchanger_TM"/>
</dbReference>
<comment type="subcellular location">
    <subcellularLocation>
        <location evidence="1">Membrane</location>
        <topology evidence="1">Multi-pass membrane protein</topology>
    </subcellularLocation>
</comment>
<dbReference type="InterPro" id="IPR038770">
    <property type="entry name" value="Na+/solute_symporter_sf"/>
</dbReference>
<keyword evidence="6 9" id="KW-1133">Transmembrane helix</keyword>
<evidence type="ECO:0000256" key="1">
    <source>
        <dbReference type="ARBA" id="ARBA00004141"/>
    </source>
</evidence>
<feature type="transmembrane region" description="Helical" evidence="9">
    <location>
        <begin position="33"/>
        <end position="51"/>
    </location>
</feature>
<keyword evidence="3" id="KW-0813">Transport</keyword>
<name>A0ABN0E2C9_AERSS</name>
<evidence type="ECO:0000256" key="8">
    <source>
        <dbReference type="ARBA" id="ARBA00023136"/>
    </source>
</evidence>